<keyword evidence="3" id="KW-1185">Reference proteome</keyword>
<feature type="chain" id="PRO_5045750982" evidence="1">
    <location>
        <begin position="23"/>
        <end position="484"/>
    </location>
</feature>
<dbReference type="Proteomes" id="UP001500298">
    <property type="component" value="Unassembled WGS sequence"/>
</dbReference>
<organism evidence="2 3">
    <name type="scientific">Algivirga pacifica</name>
    <dbReference type="NCBI Taxonomy" id="1162670"/>
    <lineage>
        <taxon>Bacteria</taxon>
        <taxon>Pseudomonadati</taxon>
        <taxon>Bacteroidota</taxon>
        <taxon>Cytophagia</taxon>
        <taxon>Cytophagales</taxon>
        <taxon>Flammeovirgaceae</taxon>
        <taxon>Algivirga</taxon>
    </lineage>
</organism>
<evidence type="ECO:0000313" key="3">
    <source>
        <dbReference type="Proteomes" id="UP001500298"/>
    </source>
</evidence>
<dbReference type="InterPro" id="IPR011990">
    <property type="entry name" value="TPR-like_helical_dom_sf"/>
</dbReference>
<name>A0ABP9DN32_9BACT</name>
<feature type="signal peptide" evidence="1">
    <location>
        <begin position="1"/>
        <end position="22"/>
    </location>
</feature>
<keyword evidence="1" id="KW-0732">Signal</keyword>
<keyword evidence="2" id="KW-0449">Lipoprotein</keyword>
<accession>A0ABP9DN32</accession>
<dbReference type="RefSeq" id="WP_345374724.1">
    <property type="nucleotide sequence ID" value="NZ_BAABJX010000062.1"/>
</dbReference>
<proteinExistence type="predicted"/>
<evidence type="ECO:0000256" key="1">
    <source>
        <dbReference type="SAM" id="SignalP"/>
    </source>
</evidence>
<evidence type="ECO:0000313" key="2">
    <source>
        <dbReference type="EMBL" id="GAA4849650.1"/>
    </source>
</evidence>
<sequence length="484" mass="53417">MKNILRKMTLVAAATSSLFLSSCDEGFTEMNIDPNNPTTVPASNLVTQAQFSLNNLFWGGSANYEFGMLMVQHFGQNEYAEESRYNFSASNFNLVWNTTYSRGLMDLKAAKDFVEADENLTPEAKANQLAVIKVLTTWAFHNLTDMYGDIPFSQALNADEYPSPAYDAQSDIYPQLIADLEAAVSEITPGAEGFGSADVIYEGDMAKWQKFANSLIVKIAMRMSDKEDVSSTVASAVSRGVITDTADDANFVFAEEAALSNPMWYNVNIDNRDDYSVSETLLMHLAGADDTYETADDDPRLSKYAKKNSLDAYKGMPYGLTDAASFSLQTTTSRPTDAIREMTAPAIMLSAVEMNFFLAEAVQRGMISGDAEMYYNDAVQASMAQWGVDQADADAYLAAHPYDAANYKEVIGTEKWVALYSQGLEAWAEWRRLDYPMLSAPADMSPVATGIPTRALYPSDEIGTNGDNRPEEVNLNQKLWWDAN</sequence>
<dbReference type="SUPFAM" id="SSF48452">
    <property type="entry name" value="TPR-like"/>
    <property type="match status" value="1"/>
</dbReference>
<dbReference type="Gene3D" id="1.25.40.390">
    <property type="match status" value="1"/>
</dbReference>
<gene>
    <name evidence="2" type="ORF">GCM10023331_37930</name>
</gene>
<protein>
    <submittedName>
        <fullName evidence="2">SusD/RagB family nutrient-binding outer membrane lipoprotein</fullName>
    </submittedName>
</protein>
<comment type="caution">
    <text evidence="2">The sequence shown here is derived from an EMBL/GenBank/DDBJ whole genome shotgun (WGS) entry which is preliminary data.</text>
</comment>
<dbReference type="Pfam" id="PF12771">
    <property type="entry name" value="SusD-like_2"/>
    <property type="match status" value="1"/>
</dbReference>
<dbReference type="PROSITE" id="PS51257">
    <property type="entry name" value="PROKAR_LIPOPROTEIN"/>
    <property type="match status" value="1"/>
</dbReference>
<reference evidence="3" key="1">
    <citation type="journal article" date="2019" name="Int. J. Syst. Evol. Microbiol.">
        <title>The Global Catalogue of Microorganisms (GCM) 10K type strain sequencing project: providing services to taxonomists for standard genome sequencing and annotation.</title>
        <authorList>
            <consortium name="The Broad Institute Genomics Platform"/>
            <consortium name="The Broad Institute Genome Sequencing Center for Infectious Disease"/>
            <person name="Wu L."/>
            <person name="Ma J."/>
        </authorList>
    </citation>
    <scope>NUCLEOTIDE SEQUENCE [LARGE SCALE GENOMIC DNA]</scope>
    <source>
        <strain evidence="3">JCM 18326</strain>
    </source>
</reference>
<dbReference type="InterPro" id="IPR041662">
    <property type="entry name" value="SusD-like_2"/>
</dbReference>
<dbReference type="EMBL" id="BAABJX010000062">
    <property type="protein sequence ID" value="GAA4849650.1"/>
    <property type="molecule type" value="Genomic_DNA"/>
</dbReference>